<dbReference type="PANTHER" id="PTHR35092:SF1">
    <property type="entry name" value="CHLORINASE MJ1651"/>
    <property type="match status" value="1"/>
</dbReference>
<reference evidence="5" key="1">
    <citation type="journal article" date="2023" name="Comput. Struct. Biotechnol. J.">
        <title>Discovery of a novel marine Bacteroidetes with a rich repertoire of carbohydrate-active enzymes.</title>
        <authorList>
            <person name="Chen B."/>
            <person name="Liu G."/>
            <person name="Chen Q."/>
            <person name="Wang H."/>
            <person name="Liu L."/>
            <person name="Tang K."/>
        </authorList>
    </citation>
    <scope>NUCLEOTIDE SEQUENCE</scope>
    <source>
        <strain evidence="5">TK19036</strain>
    </source>
</reference>
<dbReference type="SUPFAM" id="SSF102522">
    <property type="entry name" value="Bacterial fluorinating enzyme, N-terminal domain"/>
    <property type="match status" value="1"/>
</dbReference>
<dbReference type="InterPro" id="IPR046469">
    <property type="entry name" value="SAM_HAT_N"/>
</dbReference>
<dbReference type="SUPFAM" id="SSF101852">
    <property type="entry name" value="Bacterial fluorinating enzyme, C-terminal domain"/>
    <property type="match status" value="1"/>
</dbReference>
<sequence length="255" mass="28511">MSLITFTSDFGTTDHYVAAVKAKLYGLDSHVQLVDISHQIECFNIAHGSFVLKSVYADFPPNTVHLIAVDAQSPQQRYIAVRLHNHYFVSADNGLISLLSEQAPDEATLLDVPEPTTFAAKDILAPAALALSQGIELRKLGNTITEVERKLPRAIKATRKQIVGHVVHVDHYGNLVTNIDQDTFELLKKGVDFQLRFGRETTRHLHQHYHDVDFGEVFLLFNSSGWLEIGINQGNAHELLGLGYDSPIMIQFDRD</sequence>
<feature type="domain" description="S-adenosyl-l-methionine hydroxide adenosyltransferase N-terminal" evidence="3">
    <location>
        <begin position="4"/>
        <end position="141"/>
    </location>
</feature>
<dbReference type="InterPro" id="IPR046470">
    <property type="entry name" value="SAM_HAT_C"/>
</dbReference>
<dbReference type="Gene3D" id="3.40.50.10790">
    <property type="entry name" value="S-adenosyl-l-methionine hydroxide adenosyltransferase, N-terminal"/>
    <property type="match status" value="1"/>
</dbReference>
<evidence type="ECO:0000256" key="2">
    <source>
        <dbReference type="ARBA" id="ARBA00024035"/>
    </source>
</evidence>
<feature type="domain" description="S-adenosyl-l-methionine hydroxide adenosyltransferase C-terminal" evidence="4">
    <location>
        <begin position="164"/>
        <end position="248"/>
    </location>
</feature>
<organism evidence="5">
    <name type="scientific">Roseihalotalea indica</name>
    <dbReference type="NCBI Taxonomy" id="2867963"/>
    <lineage>
        <taxon>Bacteria</taxon>
        <taxon>Pseudomonadati</taxon>
        <taxon>Bacteroidota</taxon>
        <taxon>Cytophagia</taxon>
        <taxon>Cytophagales</taxon>
        <taxon>Catalimonadaceae</taxon>
        <taxon>Roseihalotalea</taxon>
    </lineage>
</organism>
<evidence type="ECO:0000259" key="3">
    <source>
        <dbReference type="Pfam" id="PF01887"/>
    </source>
</evidence>
<proteinExistence type="inferred from homology"/>
<accession>A0AA49JCV2</accession>
<evidence type="ECO:0000259" key="4">
    <source>
        <dbReference type="Pfam" id="PF20257"/>
    </source>
</evidence>
<dbReference type="PIRSF" id="PIRSF006779">
    <property type="entry name" value="UCP006779"/>
    <property type="match status" value="1"/>
</dbReference>
<dbReference type="InterPro" id="IPR023228">
    <property type="entry name" value="SAM_OH_AdoTrfase_N_sf"/>
</dbReference>
<dbReference type="PANTHER" id="PTHR35092">
    <property type="entry name" value="CHLORINASE MJ1651"/>
    <property type="match status" value="1"/>
</dbReference>
<reference evidence="5" key="2">
    <citation type="journal article" date="2024" name="Antonie Van Leeuwenhoek">
        <title>Roseihalotalea indica gen. nov., sp. nov., a halophilic Bacteroidetes from mesopelagic Southwest Indian Ocean with higher carbohydrate metabolic potential.</title>
        <authorList>
            <person name="Chen B."/>
            <person name="Zhang M."/>
            <person name="Lin D."/>
            <person name="Ye J."/>
            <person name="Tang K."/>
        </authorList>
    </citation>
    <scope>NUCLEOTIDE SEQUENCE</scope>
    <source>
        <strain evidence="5">TK19036</strain>
    </source>
</reference>
<comment type="similarity">
    <text evidence="2">Belongs to the SAM hydrolase / SAM-dependent halogenase family.</text>
</comment>
<evidence type="ECO:0000313" key="5">
    <source>
        <dbReference type="EMBL" id="WKN36023.1"/>
    </source>
</evidence>
<gene>
    <name evidence="5" type="ORF">K4G66_27020</name>
</gene>
<dbReference type="InterPro" id="IPR023227">
    <property type="entry name" value="SAM_OH_AdoTrfase_C_sf"/>
</dbReference>
<dbReference type="AlphaFoldDB" id="A0AA49JCV2"/>
<dbReference type="Pfam" id="PF20257">
    <property type="entry name" value="SAM_HAT_C"/>
    <property type="match status" value="1"/>
</dbReference>
<name>A0AA49JCV2_9BACT</name>
<dbReference type="Gene3D" id="2.40.30.90">
    <property type="entry name" value="Bacterial fluorinating enzyme like"/>
    <property type="match status" value="1"/>
</dbReference>
<protein>
    <submittedName>
        <fullName evidence="5">SAM-dependent chlorinase/fluorinase</fullName>
    </submittedName>
</protein>
<dbReference type="InterPro" id="IPR002747">
    <property type="entry name" value="SAM_OH_AdoTrfase"/>
</dbReference>
<keyword evidence="1" id="KW-0949">S-adenosyl-L-methionine</keyword>
<dbReference type="EMBL" id="CP120682">
    <property type="protein sequence ID" value="WKN36023.1"/>
    <property type="molecule type" value="Genomic_DNA"/>
</dbReference>
<evidence type="ECO:0000256" key="1">
    <source>
        <dbReference type="ARBA" id="ARBA00022691"/>
    </source>
</evidence>
<dbReference type="Pfam" id="PF01887">
    <property type="entry name" value="SAM_HAT_N"/>
    <property type="match status" value="1"/>
</dbReference>